<reference evidence="2" key="1">
    <citation type="journal article" date="2016" name="Nat. Commun.">
        <title>The Gonium pectorale genome demonstrates co-option of cell cycle regulation during the evolution of multicellularity.</title>
        <authorList>
            <person name="Hanschen E.R."/>
            <person name="Marriage T.N."/>
            <person name="Ferris P.J."/>
            <person name="Hamaji T."/>
            <person name="Toyoda A."/>
            <person name="Fujiyama A."/>
            <person name="Neme R."/>
            <person name="Noguchi H."/>
            <person name="Minakuchi Y."/>
            <person name="Suzuki M."/>
            <person name="Kawai-Toyooka H."/>
            <person name="Smith D.R."/>
            <person name="Sparks H."/>
            <person name="Anderson J."/>
            <person name="Bakaric R."/>
            <person name="Luria V."/>
            <person name="Karger A."/>
            <person name="Kirschner M.W."/>
            <person name="Durand P.M."/>
            <person name="Michod R.E."/>
            <person name="Nozaki H."/>
            <person name="Olson B.J."/>
        </authorList>
    </citation>
    <scope>NUCLEOTIDE SEQUENCE [LARGE SCALE GENOMIC DNA]</scope>
    <source>
        <strain evidence="2">NIES-2863</strain>
    </source>
</reference>
<dbReference type="OrthoDB" id="1711136at2759"/>
<dbReference type="Proteomes" id="UP000075714">
    <property type="component" value="Unassembled WGS sequence"/>
</dbReference>
<sequence>MEASTTPPPTRTGCDTFTISPSVASKLFTVSYTLDAVDAFEGAARRMGAYDQDEGATTSTLLPRNGAVGAAAAGSGL</sequence>
<organism evidence="1 2">
    <name type="scientific">Gonium pectorale</name>
    <name type="common">Green alga</name>
    <dbReference type="NCBI Taxonomy" id="33097"/>
    <lineage>
        <taxon>Eukaryota</taxon>
        <taxon>Viridiplantae</taxon>
        <taxon>Chlorophyta</taxon>
        <taxon>core chlorophytes</taxon>
        <taxon>Chlorophyceae</taxon>
        <taxon>CS clade</taxon>
        <taxon>Chlamydomonadales</taxon>
        <taxon>Volvocaceae</taxon>
        <taxon>Gonium</taxon>
    </lineage>
</organism>
<protein>
    <submittedName>
        <fullName evidence="1">Uncharacterized protein</fullName>
    </submittedName>
</protein>
<accession>A0A150FWJ2</accession>
<proteinExistence type="predicted"/>
<comment type="caution">
    <text evidence="1">The sequence shown here is derived from an EMBL/GenBank/DDBJ whole genome shotgun (WGS) entry which is preliminary data.</text>
</comment>
<evidence type="ECO:0000313" key="1">
    <source>
        <dbReference type="EMBL" id="KXZ41984.1"/>
    </source>
</evidence>
<name>A0A150FWJ2_GONPE</name>
<evidence type="ECO:0000313" key="2">
    <source>
        <dbReference type="Proteomes" id="UP000075714"/>
    </source>
</evidence>
<dbReference type="AlphaFoldDB" id="A0A150FWJ2"/>
<dbReference type="EMBL" id="LSYV01000229">
    <property type="protein sequence ID" value="KXZ41984.1"/>
    <property type="molecule type" value="Genomic_DNA"/>
</dbReference>
<keyword evidence="2" id="KW-1185">Reference proteome</keyword>
<gene>
    <name evidence="1" type="ORF">GPECTOR_230g519</name>
</gene>
<dbReference type="STRING" id="33097.A0A150FWJ2"/>